<dbReference type="AlphaFoldDB" id="A0AAZ3RRG0"/>
<name>A0AAZ3RRG0_ONCTS</name>
<dbReference type="GO" id="GO:0003723">
    <property type="term" value="F:RNA binding"/>
    <property type="evidence" value="ECO:0007669"/>
    <property type="project" value="InterPro"/>
</dbReference>
<sequence length="222" mass="25588">MVVAASWFGPAFLQQGQGRWLKLMVEPLQDILENLMESAKDLRLGRRFKPDAGGRKNRDRLFDISTHPRRHVALRLLSRRTQTTLWKPGSSEDSTDPGSPELALHVDDEVKNKVDAAELPYVKMLNRVLPQDTRTLDWSPAVERFSACCDLLMTAAAKRYEGTHDFRNLCKEFLDVERNPRKTMYSTVVDFPLVLFHCHFEVLSWCREAEEVNHSLATLQQH</sequence>
<dbReference type="GO" id="GO:0005737">
    <property type="term" value="C:cytoplasm"/>
    <property type="evidence" value="ECO:0007669"/>
    <property type="project" value="TreeGrafter"/>
</dbReference>
<reference evidence="1" key="2">
    <citation type="submission" date="2025-08" db="UniProtKB">
        <authorList>
            <consortium name="Ensembl"/>
        </authorList>
    </citation>
    <scope>IDENTIFICATION</scope>
</reference>
<dbReference type="GeneTree" id="ENSGT01010000228918"/>
<dbReference type="Ensembl" id="ENSOTST00005178927.1">
    <property type="protein sequence ID" value="ENSOTSP00005144187.1"/>
    <property type="gene ID" value="ENSOTSG00005078980.1"/>
</dbReference>
<keyword evidence="2" id="KW-1185">Reference proteome</keyword>
<dbReference type="InterPro" id="IPR001406">
    <property type="entry name" value="PsdUridine_synth_TruA"/>
</dbReference>
<dbReference type="PANTHER" id="PTHR11142">
    <property type="entry name" value="PSEUDOURIDYLATE SYNTHASE"/>
    <property type="match status" value="1"/>
</dbReference>
<dbReference type="InterPro" id="IPR020103">
    <property type="entry name" value="PsdUridine_synth_cat_dom_sf"/>
</dbReference>
<evidence type="ECO:0000313" key="2">
    <source>
        <dbReference type="Proteomes" id="UP000694402"/>
    </source>
</evidence>
<dbReference type="GO" id="GO:0031119">
    <property type="term" value="P:tRNA pseudouridine synthesis"/>
    <property type="evidence" value="ECO:0007669"/>
    <property type="project" value="TreeGrafter"/>
</dbReference>
<evidence type="ECO:0000313" key="1">
    <source>
        <dbReference type="Ensembl" id="ENSOTSP00005144187.1"/>
    </source>
</evidence>
<dbReference type="SUPFAM" id="SSF55120">
    <property type="entry name" value="Pseudouridine synthase"/>
    <property type="match status" value="1"/>
</dbReference>
<dbReference type="Gene3D" id="3.30.70.660">
    <property type="entry name" value="Pseudouridine synthase I, catalytic domain, C-terminal subdomain"/>
    <property type="match status" value="1"/>
</dbReference>
<dbReference type="GO" id="GO:1990481">
    <property type="term" value="P:mRNA pseudouridine synthesis"/>
    <property type="evidence" value="ECO:0007669"/>
    <property type="project" value="TreeGrafter"/>
</dbReference>
<organism evidence="1 2">
    <name type="scientific">Oncorhynchus tshawytscha</name>
    <name type="common">Chinook salmon</name>
    <name type="synonym">Salmo tshawytscha</name>
    <dbReference type="NCBI Taxonomy" id="74940"/>
    <lineage>
        <taxon>Eukaryota</taxon>
        <taxon>Metazoa</taxon>
        <taxon>Chordata</taxon>
        <taxon>Craniata</taxon>
        <taxon>Vertebrata</taxon>
        <taxon>Euteleostomi</taxon>
        <taxon>Actinopterygii</taxon>
        <taxon>Neopterygii</taxon>
        <taxon>Teleostei</taxon>
        <taxon>Protacanthopterygii</taxon>
        <taxon>Salmoniformes</taxon>
        <taxon>Salmonidae</taxon>
        <taxon>Salmoninae</taxon>
        <taxon>Oncorhynchus</taxon>
    </lineage>
</organism>
<dbReference type="GO" id="GO:0009982">
    <property type="term" value="F:pseudouridine synthase activity"/>
    <property type="evidence" value="ECO:0007669"/>
    <property type="project" value="InterPro"/>
</dbReference>
<reference evidence="1" key="3">
    <citation type="submission" date="2025-09" db="UniProtKB">
        <authorList>
            <consortium name="Ensembl"/>
        </authorList>
    </citation>
    <scope>IDENTIFICATION</scope>
</reference>
<dbReference type="GO" id="GO:0005634">
    <property type="term" value="C:nucleus"/>
    <property type="evidence" value="ECO:0007669"/>
    <property type="project" value="TreeGrafter"/>
</dbReference>
<dbReference type="Proteomes" id="UP000694402">
    <property type="component" value="Unassembled WGS sequence"/>
</dbReference>
<dbReference type="PANTHER" id="PTHR11142:SF5">
    <property type="entry name" value="TRNA PSEUDOURIDINE(38_39) SYNTHASE"/>
    <property type="match status" value="1"/>
</dbReference>
<protein>
    <submittedName>
        <fullName evidence="1">Uncharacterized protein</fullName>
    </submittedName>
</protein>
<proteinExistence type="predicted"/>
<dbReference type="InterPro" id="IPR020095">
    <property type="entry name" value="PsdUridine_synth_TruA_C"/>
</dbReference>
<reference evidence="2" key="1">
    <citation type="journal article" date="2018" name="PLoS ONE">
        <title>Chinook salmon (Oncorhynchus tshawytscha) genome and transcriptome.</title>
        <authorList>
            <person name="Christensen K.A."/>
            <person name="Leong J.S."/>
            <person name="Sakhrani D."/>
            <person name="Biagi C.A."/>
            <person name="Minkley D.R."/>
            <person name="Withler R.E."/>
            <person name="Rondeau E.B."/>
            <person name="Koop B.F."/>
            <person name="Devlin R.H."/>
        </authorList>
    </citation>
    <scope>NUCLEOTIDE SEQUENCE [LARGE SCALE GENOMIC DNA]</scope>
</reference>
<accession>A0AAZ3RRG0</accession>